<evidence type="ECO:0000259" key="9">
    <source>
        <dbReference type="PROSITE" id="PS50089"/>
    </source>
</evidence>
<feature type="domain" description="TRAF-type" evidence="10">
    <location>
        <begin position="222"/>
        <end position="292"/>
    </location>
</feature>
<dbReference type="InterPro" id="IPR001680">
    <property type="entry name" value="WD40_rpt"/>
</dbReference>
<name>A0A8D1FRF3_PIG</name>
<evidence type="ECO:0000256" key="5">
    <source>
        <dbReference type="ARBA" id="ARBA00022833"/>
    </source>
</evidence>
<dbReference type="Pfam" id="PF00400">
    <property type="entry name" value="WD40"/>
    <property type="match status" value="3"/>
</dbReference>
<keyword evidence="5 6" id="KW-0862">Zinc</keyword>
<dbReference type="PROSITE" id="PS50145">
    <property type="entry name" value="ZF_TRAF"/>
    <property type="match status" value="1"/>
</dbReference>
<dbReference type="PROSITE" id="PS00678">
    <property type="entry name" value="WD_REPEATS_1"/>
    <property type="match status" value="1"/>
</dbReference>
<evidence type="ECO:0000256" key="1">
    <source>
        <dbReference type="ARBA" id="ARBA00022574"/>
    </source>
</evidence>
<feature type="compositionally biased region" description="Polar residues" evidence="8">
    <location>
        <begin position="40"/>
        <end position="53"/>
    </location>
</feature>
<dbReference type="PROSITE" id="PS50082">
    <property type="entry name" value="WD_REPEATS_2"/>
    <property type="match status" value="2"/>
</dbReference>
<keyword evidence="3" id="KW-0677">Repeat</keyword>
<dbReference type="InterPro" id="IPR015943">
    <property type="entry name" value="WD40/YVTN_repeat-like_dom_sf"/>
</dbReference>
<dbReference type="CDD" id="cd16644">
    <property type="entry name" value="mRING-HC-C3HC3D_TRAF7"/>
    <property type="match status" value="1"/>
</dbReference>
<evidence type="ECO:0000313" key="12">
    <source>
        <dbReference type="Proteomes" id="UP000694722"/>
    </source>
</evidence>
<dbReference type="Ensembl" id="ENSSSCT00040091772.1">
    <property type="protein sequence ID" value="ENSSSCP00040040489.1"/>
    <property type="gene ID" value="ENSSSCG00040067089.1"/>
</dbReference>
<dbReference type="SMART" id="SM00184">
    <property type="entry name" value="RING"/>
    <property type="match status" value="1"/>
</dbReference>
<proteinExistence type="predicted"/>
<organism evidence="11 12">
    <name type="scientific">Sus scrofa</name>
    <name type="common">Pig</name>
    <dbReference type="NCBI Taxonomy" id="9823"/>
    <lineage>
        <taxon>Eukaryota</taxon>
        <taxon>Metazoa</taxon>
        <taxon>Chordata</taxon>
        <taxon>Craniata</taxon>
        <taxon>Vertebrata</taxon>
        <taxon>Euteleostomi</taxon>
        <taxon>Mammalia</taxon>
        <taxon>Eutheria</taxon>
        <taxon>Laurasiatheria</taxon>
        <taxon>Artiodactyla</taxon>
        <taxon>Suina</taxon>
        <taxon>Suidae</taxon>
        <taxon>Sus</taxon>
    </lineage>
</organism>
<evidence type="ECO:0000256" key="7">
    <source>
        <dbReference type="PROSITE-ProRule" id="PRU00221"/>
    </source>
</evidence>
<evidence type="ECO:0000256" key="8">
    <source>
        <dbReference type="SAM" id="MobiDB-lite"/>
    </source>
</evidence>
<dbReference type="InterPro" id="IPR017907">
    <property type="entry name" value="Znf_RING_CS"/>
</dbReference>
<dbReference type="SUPFAM" id="SSF49599">
    <property type="entry name" value="TRAF domain-like"/>
    <property type="match status" value="2"/>
</dbReference>
<evidence type="ECO:0000256" key="4">
    <source>
        <dbReference type="ARBA" id="ARBA00022771"/>
    </source>
</evidence>
<sequence length="670" mass="74132">MSAGKSARYNRFSAGPANLPTPDTATETRMETTFGPAFSAVTTITKADGTSTYKQHRRTPSSSSSLAYSPRDEEDSMPPISTPRRSDSAISVRSLHSESSMSLRSTFSLPEEDEEPEPLVFAEQPSVKLCCQLCCSVFKDPVITTCGHTFCRRCALKSEKCPVDNAKLTVVVNNIAVAEQIGELFIHCRHGCRAAGGGKPTVFEVDPRGCPFTIKLSARKDHEGSCDYRPVRCPNNPSCPPLLKMNLEAHLKECEHIKCPHSKYGCTFIGNQDTYETHLETCRFEGLKEFLQQTDDRFHEMHVALAQKDQEIAFLRSMLGKLSEKIDQLEKNLELKFDVLDENQSKLSEDLMEFRRDASMLNDELSHINARLNTGILGSYDPQQIFKCKGTFVGHQGPVWCLCVYSVGDLLFSGSSDKTIKVWDTCTTYKCQKTLEGHDGIVLALCIQGCRLYSGSADCTIIVWDIQNLQKVNTIRAHDNPVCTLVSSHNLLFSGSLKAIKVWDIVGTELKLKKELTGLNHWVRALVAAQSYLYSGSYQTIKVRPPRAPAPWQAPGTPLVLPRPRRPKETLTHTPGWAVLLPAYRDPWGEASGLGPSGLCLPQIWDIRTLDCIHVLQTSGGSVYSIAVTNHHIVCGTYENLIHVRAGTQGWGPALGPFPLPPTPRPGLCL</sequence>
<feature type="repeat" description="WD" evidence="7">
    <location>
        <begin position="392"/>
        <end position="424"/>
    </location>
</feature>
<dbReference type="PROSITE" id="PS50294">
    <property type="entry name" value="WD_REPEATS_REGION"/>
    <property type="match status" value="1"/>
</dbReference>
<dbReference type="PRINTS" id="PR00320">
    <property type="entry name" value="GPROTEINBRPT"/>
</dbReference>
<dbReference type="SUPFAM" id="SSF50978">
    <property type="entry name" value="WD40 repeat-like"/>
    <property type="match status" value="1"/>
</dbReference>
<dbReference type="InterPro" id="IPR001841">
    <property type="entry name" value="Znf_RING"/>
</dbReference>
<dbReference type="Gene3D" id="3.30.40.10">
    <property type="entry name" value="Zinc/RING finger domain, C3HC4 (zinc finger)"/>
    <property type="match status" value="2"/>
</dbReference>
<evidence type="ECO:0000259" key="10">
    <source>
        <dbReference type="PROSITE" id="PS50145"/>
    </source>
</evidence>
<dbReference type="InterPro" id="IPR020472">
    <property type="entry name" value="WD40_PAC1"/>
</dbReference>
<evidence type="ECO:0000256" key="2">
    <source>
        <dbReference type="ARBA" id="ARBA00022723"/>
    </source>
</evidence>
<accession>A0A8D1FRF3</accession>
<evidence type="ECO:0000256" key="6">
    <source>
        <dbReference type="PROSITE-ProRule" id="PRU00207"/>
    </source>
</evidence>
<feature type="zinc finger region" description="TRAF-type" evidence="6">
    <location>
        <begin position="222"/>
        <end position="292"/>
    </location>
</feature>
<dbReference type="FunFam" id="3.30.40.10:FF:000210">
    <property type="entry name" value="E3 ubiquitin-protein ligase TRAF7 isoform X1"/>
    <property type="match status" value="1"/>
</dbReference>
<dbReference type="InterPro" id="IPR027370">
    <property type="entry name" value="Znf-RING_euk"/>
</dbReference>
<dbReference type="Pfam" id="PF13445">
    <property type="entry name" value="zf-RING_UBOX"/>
    <property type="match status" value="1"/>
</dbReference>
<dbReference type="InterPro" id="IPR036322">
    <property type="entry name" value="WD40_repeat_dom_sf"/>
</dbReference>
<dbReference type="SUPFAM" id="SSF57850">
    <property type="entry name" value="RING/U-box"/>
    <property type="match status" value="1"/>
</dbReference>
<dbReference type="PANTHER" id="PTHR19848">
    <property type="entry name" value="WD40 REPEAT PROTEIN"/>
    <property type="match status" value="1"/>
</dbReference>
<feature type="domain" description="RING-type" evidence="9">
    <location>
        <begin position="131"/>
        <end position="165"/>
    </location>
</feature>
<dbReference type="PROSITE" id="PS50089">
    <property type="entry name" value="ZF_RING_2"/>
    <property type="match status" value="1"/>
</dbReference>
<dbReference type="AlphaFoldDB" id="A0A8D1FRF3"/>
<keyword evidence="1 7" id="KW-0853">WD repeat</keyword>
<dbReference type="InterPro" id="IPR019775">
    <property type="entry name" value="WD40_repeat_CS"/>
</dbReference>
<protein>
    <submittedName>
        <fullName evidence="11">TNF receptor associated factor 7</fullName>
    </submittedName>
</protein>
<dbReference type="FunFam" id="3.30.40.10:FF:000224">
    <property type="entry name" value="E3 ubiquitin-protein ligase TRAF7 isoform X1"/>
    <property type="match status" value="1"/>
</dbReference>
<gene>
    <name evidence="11" type="primary">TRAF7</name>
</gene>
<dbReference type="InterPro" id="IPR013083">
    <property type="entry name" value="Znf_RING/FYVE/PHD"/>
</dbReference>
<dbReference type="SMART" id="SM00320">
    <property type="entry name" value="WD40"/>
    <property type="match status" value="4"/>
</dbReference>
<evidence type="ECO:0000313" key="11">
    <source>
        <dbReference type="Ensembl" id="ENSSSCP00040040489.1"/>
    </source>
</evidence>
<keyword evidence="4 6" id="KW-0863">Zinc-finger</keyword>
<dbReference type="InterPro" id="IPR001293">
    <property type="entry name" value="Znf_TRAF"/>
</dbReference>
<dbReference type="PANTHER" id="PTHR19848:SF6">
    <property type="entry name" value="E3 UBIQUITIN-PROTEIN LIGASE TRAF7"/>
    <property type="match status" value="1"/>
</dbReference>
<dbReference type="Gene3D" id="2.130.10.10">
    <property type="entry name" value="YVTN repeat-like/Quinoprotein amine dehydrogenase"/>
    <property type="match status" value="1"/>
</dbReference>
<dbReference type="Proteomes" id="UP000694722">
    <property type="component" value="Unplaced"/>
</dbReference>
<feature type="repeat" description="WD" evidence="7">
    <location>
        <begin position="435"/>
        <end position="474"/>
    </location>
</feature>
<dbReference type="PROSITE" id="PS00518">
    <property type="entry name" value="ZF_RING_1"/>
    <property type="match status" value="1"/>
</dbReference>
<dbReference type="FunFam" id="2.130.10.10:FF:000096">
    <property type="entry name" value="E3 ubiquitin-protein ligase TRAF7 isoform X2"/>
    <property type="match status" value="1"/>
</dbReference>
<evidence type="ECO:0000256" key="3">
    <source>
        <dbReference type="ARBA" id="ARBA00022737"/>
    </source>
</evidence>
<feature type="region of interest" description="Disordered" evidence="8">
    <location>
        <begin position="1"/>
        <end position="97"/>
    </location>
</feature>
<keyword evidence="2 6" id="KW-0479">Metal-binding</keyword>
<reference evidence="11" key="1">
    <citation type="submission" date="2025-08" db="UniProtKB">
        <authorList>
            <consortium name="Ensembl"/>
        </authorList>
    </citation>
    <scope>IDENTIFICATION</scope>
</reference>
<dbReference type="GO" id="GO:0008270">
    <property type="term" value="F:zinc ion binding"/>
    <property type="evidence" value="ECO:0007669"/>
    <property type="project" value="UniProtKB-KW"/>
</dbReference>